<proteinExistence type="predicted"/>
<geneLocation type="mitochondrion" evidence="2"/>
<dbReference type="AlphaFoldDB" id="A0A291LIW0"/>
<dbReference type="EMBL" id="KY575057">
    <property type="protein sequence ID" value="ATI20442.1"/>
    <property type="molecule type" value="Genomic_DNA"/>
</dbReference>
<dbReference type="SMART" id="SM00465">
    <property type="entry name" value="GIYc"/>
    <property type="match status" value="1"/>
</dbReference>
<dbReference type="InterPro" id="IPR010896">
    <property type="entry name" value="NUMOD1"/>
</dbReference>
<dbReference type="Gene3D" id="3.40.1440.10">
    <property type="entry name" value="GIY-YIG endonuclease"/>
    <property type="match status" value="1"/>
</dbReference>
<evidence type="ECO:0000313" key="2">
    <source>
        <dbReference type="EMBL" id="ATI20442.1"/>
    </source>
</evidence>
<feature type="domain" description="GIY-YIG" evidence="1">
    <location>
        <begin position="120"/>
        <end position="202"/>
    </location>
</feature>
<dbReference type="InterPro" id="IPR035901">
    <property type="entry name" value="GIY-YIG_endonuc_sf"/>
</dbReference>
<sequence>MPSRRFLSTEYKIGYIYRIGYYAGNYAGKSLSVNRSSLYSNGIFKHFYSTKVRSSFAEDNNREYSYLPDEIKSLHTLYIKDIYRDRIAPVITFDTNLILDSCSNFSDVKERSEFLKKWGSKGGIYIIEYKHNPLIYYIGRTTLFKRRFNNHIKAETNSKFHLFFKLVGLEHFKFSILEVCSPNEQGIRENYYLQKFLPILNSTFSSSFSESAIYTSLTDKLMSLKSVTLPLERNSNKPLSVFVYSIDHNFINKNFVKYNSMAEVIKKEDISYNTLLLFRDTNVPFRSKLYLTRPIIDFESTFNQIQDILKEVKIYDNTAQRVWAYDAHTLKLVKGSPFLSKTLASSELGISRNVINYFIDTAKPEGVKGTYLFSRQLEDKDIHNFLNVSESISLGNKLKVWAYEAETFKLINNEPFSSLSAVAKYFKVDYRTISRHLDTKVATNQNNFSVYFFSNEVGLDLKAQLLKNTSKLSSYARIEIWVYKRDEDGKMNLLPNQPFKTIREAVRILHMHNTVIKKYIDTNKEYKGLLLYSCNVNQRLL</sequence>
<dbReference type="GO" id="GO:0004519">
    <property type="term" value="F:endonuclease activity"/>
    <property type="evidence" value="ECO:0007669"/>
    <property type="project" value="UniProtKB-KW"/>
</dbReference>
<dbReference type="InterPro" id="IPR000305">
    <property type="entry name" value="GIY-YIG_endonuc"/>
</dbReference>
<dbReference type="InterPro" id="IPR003647">
    <property type="entry name" value="Intron_nuc_1_rpt"/>
</dbReference>
<dbReference type="Pfam" id="PF01541">
    <property type="entry name" value="GIY-YIG"/>
    <property type="match status" value="1"/>
</dbReference>
<organism evidence="2">
    <name type="scientific">Juglanconis juglandina</name>
    <dbReference type="NCBI Taxonomy" id="1940567"/>
    <lineage>
        <taxon>Eukaryota</taxon>
        <taxon>Fungi</taxon>
        <taxon>Dikarya</taxon>
        <taxon>Ascomycota</taxon>
        <taxon>Pezizomycotina</taxon>
        <taxon>Sordariomycetes</taxon>
        <taxon>Sordariomycetidae</taxon>
        <taxon>Diaporthales</taxon>
        <taxon>Juglanconidaceae</taxon>
        <taxon>Juglanconis</taxon>
    </lineage>
</organism>
<dbReference type="PROSITE" id="PS50164">
    <property type="entry name" value="GIY_YIG"/>
    <property type="match status" value="1"/>
</dbReference>
<gene>
    <name evidence="2" type="primary">orf541</name>
</gene>
<dbReference type="Pfam" id="PF07453">
    <property type="entry name" value="NUMOD1"/>
    <property type="match status" value="2"/>
</dbReference>
<name>A0A291LIW0_9PEZI</name>
<keyword evidence="2" id="KW-0255">Endonuclease</keyword>
<dbReference type="SUPFAM" id="SSF82771">
    <property type="entry name" value="GIY-YIG endonuclease"/>
    <property type="match status" value="1"/>
</dbReference>
<keyword evidence="2" id="KW-0496">Mitochondrion</keyword>
<dbReference type="SMART" id="SM00497">
    <property type="entry name" value="IENR1"/>
    <property type="match status" value="4"/>
</dbReference>
<protein>
    <submittedName>
        <fullName evidence="2">GIY-YIG endonuclease</fullName>
    </submittedName>
</protein>
<reference evidence="2" key="1">
    <citation type="submission" date="2017-02" db="EMBL/GenBank/DDBJ databases">
        <title>Fungal Comparative Genomics of Melanconis species and Ophiognomonia clavigignenti-juglandacearum at Different Phylogenetic Distances.</title>
        <authorList>
            <person name="Demers J.E."/>
            <person name="Castlebury L.A."/>
        </authorList>
    </citation>
    <scope>NUCLEOTIDE SEQUENCE</scope>
    <source>
        <strain evidence="2">CBS 121083</strain>
    </source>
</reference>
<keyword evidence="2" id="KW-0378">Hydrolase</keyword>
<accession>A0A291LIW0</accession>
<evidence type="ECO:0000259" key="1">
    <source>
        <dbReference type="PROSITE" id="PS50164"/>
    </source>
</evidence>
<keyword evidence="2" id="KW-0540">Nuclease</keyword>